<reference evidence="2 3" key="1">
    <citation type="journal article" date="2018" name="PLoS Genet.">
        <title>Population sequencing reveals clonal diversity and ancestral inbreeding in the grapevine cultivar Chardonnay.</title>
        <authorList>
            <person name="Roach M.J."/>
            <person name="Johnson D.L."/>
            <person name="Bohlmann J."/>
            <person name="van Vuuren H.J."/>
            <person name="Jones S.J."/>
            <person name="Pretorius I.S."/>
            <person name="Schmidt S.A."/>
            <person name="Borneman A.R."/>
        </authorList>
    </citation>
    <scope>NUCLEOTIDE SEQUENCE [LARGE SCALE GENOMIC DNA]</scope>
    <source>
        <strain evidence="3">cv. Chardonnay</strain>
        <tissue evidence="2">Leaf</tissue>
    </source>
</reference>
<dbReference type="OrthoDB" id="1097733at2759"/>
<dbReference type="Proteomes" id="UP000288805">
    <property type="component" value="Unassembled WGS sequence"/>
</dbReference>
<protein>
    <submittedName>
        <fullName evidence="2">Uncharacterized protein</fullName>
    </submittedName>
</protein>
<feature type="region of interest" description="Disordered" evidence="1">
    <location>
        <begin position="45"/>
        <end position="102"/>
    </location>
</feature>
<dbReference type="AlphaFoldDB" id="A0A438GDH6"/>
<feature type="compositionally biased region" description="Acidic residues" evidence="1">
    <location>
        <begin position="49"/>
        <end position="62"/>
    </location>
</feature>
<evidence type="ECO:0000256" key="1">
    <source>
        <dbReference type="SAM" id="MobiDB-lite"/>
    </source>
</evidence>
<name>A0A438GDH6_VITVI</name>
<comment type="caution">
    <text evidence="2">The sequence shown here is derived from an EMBL/GenBank/DDBJ whole genome shotgun (WGS) entry which is preliminary data.</text>
</comment>
<sequence length="172" mass="19052">MRVAYWEWSNGSVVTSEGLGKCIKNVGKTFVVENLNFPLTGLKSWAVNEDNDDDDDDDDDNDENKGNDNSSNMIVDAPEAPPPNLNPAEMPVEEPRASNPKVAEADDGWVVVASKRNREVTSMYSRRYLHQFPVNNVQASVDTLVDMMDRGHGIVMPSKWVAAADNRCNPKA</sequence>
<accession>A0A438GDH6</accession>
<dbReference type="EMBL" id="QGNW01000469">
    <property type="protein sequence ID" value="RVW70254.1"/>
    <property type="molecule type" value="Genomic_DNA"/>
</dbReference>
<gene>
    <name evidence="2" type="ORF">CK203_056193</name>
</gene>
<proteinExistence type="predicted"/>
<evidence type="ECO:0000313" key="2">
    <source>
        <dbReference type="EMBL" id="RVW70254.1"/>
    </source>
</evidence>
<organism evidence="2 3">
    <name type="scientific">Vitis vinifera</name>
    <name type="common">Grape</name>
    <dbReference type="NCBI Taxonomy" id="29760"/>
    <lineage>
        <taxon>Eukaryota</taxon>
        <taxon>Viridiplantae</taxon>
        <taxon>Streptophyta</taxon>
        <taxon>Embryophyta</taxon>
        <taxon>Tracheophyta</taxon>
        <taxon>Spermatophyta</taxon>
        <taxon>Magnoliopsida</taxon>
        <taxon>eudicotyledons</taxon>
        <taxon>Gunneridae</taxon>
        <taxon>Pentapetalae</taxon>
        <taxon>rosids</taxon>
        <taxon>Vitales</taxon>
        <taxon>Vitaceae</taxon>
        <taxon>Viteae</taxon>
        <taxon>Vitis</taxon>
    </lineage>
</organism>
<evidence type="ECO:0000313" key="3">
    <source>
        <dbReference type="Proteomes" id="UP000288805"/>
    </source>
</evidence>